<name>A0ABY3W636_9MICC</name>
<keyword evidence="3" id="KW-1185">Reference proteome</keyword>
<dbReference type="EMBL" id="CP093326">
    <property type="protein sequence ID" value="UNK44630.1"/>
    <property type="molecule type" value="Genomic_DNA"/>
</dbReference>
<evidence type="ECO:0000313" key="2">
    <source>
        <dbReference type="EMBL" id="UNK44630.1"/>
    </source>
</evidence>
<dbReference type="SUPFAM" id="SSF159234">
    <property type="entry name" value="FomD-like"/>
    <property type="match status" value="1"/>
</dbReference>
<dbReference type="RefSeq" id="WP_241913056.1">
    <property type="nucleotide sequence ID" value="NZ_CP093326.1"/>
</dbReference>
<dbReference type="InterPro" id="IPR007295">
    <property type="entry name" value="DUF402"/>
</dbReference>
<reference evidence="2 3" key="1">
    <citation type="submission" date="2022-03" db="EMBL/GenBank/DDBJ databases">
        <title>Isotopic signatures of nitrous oxide derived from detoxification processes.</title>
        <authorList>
            <person name="Behrendt U."/>
            <person name="Buchen C."/>
            <person name="Well R."/>
            <person name="Ulrich A."/>
            <person name="Rohe L."/>
            <person name="Kolb S."/>
            <person name="Schloter M."/>
            <person name="Horn M.A."/>
            <person name="Augustin J."/>
        </authorList>
    </citation>
    <scope>NUCLEOTIDE SEQUENCE [LARGE SCALE GENOMIC DNA]</scope>
    <source>
        <strain evidence="2 3">S4-C24</strain>
    </source>
</reference>
<gene>
    <name evidence="2" type="ORF">MNQ99_11610</name>
</gene>
<evidence type="ECO:0000259" key="1">
    <source>
        <dbReference type="Pfam" id="PF04167"/>
    </source>
</evidence>
<dbReference type="Pfam" id="PF04167">
    <property type="entry name" value="DUF402"/>
    <property type="match status" value="1"/>
</dbReference>
<dbReference type="Proteomes" id="UP000829069">
    <property type="component" value="Chromosome"/>
</dbReference>
<accession>A0ABY3W636</accession>
<dbReference type="Gene3D" id="2.40.380.10">
    <property type="entry name" value="FomD-like"/>
    <property type="match status" value="1"/>
</dbReference>
<proteinExistence type="predicted"/>
<protein>
    <submittedName>
        <fullName evidence="2">YgaC family protein</fullName>
    </submittedName>
</protein>
<organism evidence="2 3">
    <name type="scientific">Arthrobacter sulfonylureivorans</name>
    <dbReference type="NCBI Taxonomy" id="2486855"/>
    <lineage>
        <taxon>Bacteria</taxon>
        <taxon>Bacillati</taxon>
        <taxon>Actinomycetota</taxon>
        <taxon>Actinomycetes</taxon>
        <taxon>Micrococcales</taxon>
        <taxon>Micrococcaceae</taxon>
        <taxon>Arthrobacter</taxon>
    </lineage>
</organism>
<evidence type="ECO:0000313" key="3">
    <source>
        <dbReference type="Proteomes" id="UP000829069"/>
    </source>
</evidence>
<sequence length="183" mass="20283">MTGRIPAQAQPGDMVVFRNWKYDGGAHWLVPGTYLGADSFGDWIFQPAGSLVARPGVAFFAASDAVQFLPREGDYVATFYDDTYPGDFRIYIDLATGIRVDPLLPAGWEVQLTDMDLDVIRTAGGRVYIDDEDEFAEHRVTMDYPEALAARMQASCRSLYEQVLAQAAPFDGTALTWLNKGRT</sequence>
<dbReference type="InterPro" id="IPR035930">
    <property type="entry name" value="FomD-like_sf"/>
</dbReference>
<feature type="domain" description="DUF402" evidence="1">
    <location>
        <begin position="54"/>
        <end position="166"/>
    </location>
</feature>